<accession>A0A8J3BQZ5</accession>
<keyword evidence="2" id="KW-1185">Reference proteome</keyword>
<evidence type="ECO:0000313" key="2">
    <source>
        <dbReference type="Proteomes" id="UP000662200"/>
    </source>
</evidence>
<organism evidence="1 2">
    <name type="scientific">Pilimelia terevasa</name>
    <dbReference type="NCBI Taxonomy" id="53372"/>
    <lineage>
        <taxon>Bacteria</taxon>
        <taxon>Bacillati</taxon>
        <taxon>Actinomycetota</taxon>
        <taxon>Actinomycetes</taxon>
        <taxon>Micromonosporales</taxon>
        <taxon>Micromonosporaceae</taxon>
        <taxon>Pilimelia</taxon>
    </lineage>
</organism>
<evidence type="ECO:0000313" key="1">
    <source>
        <dbReference type="EMBL" id="GGK32429.1"/>
    </source>
</evidence>
<dbReference type="Pfam" id="PF19801">
    <property type="entry name" value="DUF6284"/>
    <property type="match status" value="1"/>
</dbReference>
<dbReference type="EMBL" id="BMQC01000008">
    <property type="protein sequence ID" value="GGK32429.1"/>
    <property type="molecule type" value="Genomic_DNA"/>
</dbReference>
<sequence length="94" mass="10332">MNTNQSTGRRRLALVAPLDPVPVEGPTTAELEEIEAEWPLIAAELEVVDAECAMARTGSPSELDHRRLRRARDRVLREAAALSTGRRVVTSWAA</sequence>
<protein>
    <submittedName>
        <fullName evidence="1">Uncharacterized protein</fullName>
    </submittedName>
</protein>
<reference evidence="1" key="2">
    <citation type="submission" date="2020-09" db="EMBL/GenBank/DDBJ databases">
        <authorList>
            <person name="Sun Q."/>
            <person name="Ohkuma M."/>
        </authorList>
    </citation>
    <scope>NUCLEOTIDE SEQUENCE</scope>
    <source>
        <strain evidence="1">JCM 3091</strain>
    </source>
</reference>
<dbReference type="RefSeq" id="WP_308425704.1">
    <property type="nucleotide sequence ID" value="NZ_BMQC01000008.1"/>
</dbReference>
<comment type="caution">
    <text evidence="1">The sequence shown here is derived from an EMBL/GenBank/DDBJ whole genome shotgun (WGS) entry which is preliminary data.</text>
</comment>
<dbReference type="InterPro" id="IPR046251">
    <property type="entry name" value="DUF6284"/>
</dbReference>
<reference evidence="1" key="1">
    <citation type="journal article" date="2014" name="Int. J. Syst. Evol. Microbiol.">
        <title>Complete genome sequence of Corynebacterium casei LMG S-19264T (=DSM 44701T), isolated from a smear-ripened cheese.</title>
        <authorList>
            <consortium name="US DOE Joint Genome Institute (JGI-PGF)"/>
            <person name="Walter F."/>
            <person name="Albersmeier A."/>
            <person name="Kalinowski J."/>
            <person name="Ruckert C."/>
        </authorList>
    </citation>
    <scope>NUCLEOTIDE SEQUENCE</scope>
    <source>
        <strain evidence="1">JCM 3091</strain>
    </source>
</reference>
<dbReference type="AlphaFoldDB" id="A0A8J3BQZ5"/>
<name>A0A8J3BQZ5_9ACTN</name>
<proteinExistence type="predicted"/>
<gene>
    <name evidence="1" type="ORF">GCM10010124_26510</name>
</gene>
<dbReference type="Proteomes" id="UP000662200">
    <property type="component" value="Unassembled WGS sequence"/>
</dbReference>